<evidence type="ECO:0000256" key="3">
    <source>
        <dbReference type="ARBA" id="ARBA00006613"/>
    </source>
</evidence>
<keyword evidence="8 11" id="KW-0472">Membrane</keyword>
<evidence type="ECO:0000256" key="10">
    <source>
        <dbReference type="ARBA" id="ARBA00023570"/>
    </source>
</evidence>
<evidence type="ECO:0000313" key="16">
    <source>
        <dbReference type="Proteomes" id="UP000265040"/>
    </source>
</evidence>
<dbReference type="Pfam" id="PF24080">
    <property type="entry name" value="AP3B1_C_2"/>
    <property type="match status" value="1"/>
</dbReference>
<dbReference type="Pfam" id="PF01602">
    <property type="entry name" value="Adaptin_N"/>
    <property type="match status" value="1"/>
</dbReference>
<dbReference type="Gene3D" id="1.25.10.10">
    <property type="entry name" value="Leucine-rich Repeat Variant"/>
    <property type="match status" value="1"/>
</dbReference>
<evidence type="ECO:0000313" key="15">
    <source>
        <dbReference type="Ensembl" id="ENSATEP00000060611.1"/>
    </source>
</evidence>
<feature type="region of interest" description="Disordered" evidence="12">
    <location>
        <begin position="649"/>
        <end position="688"/>
    </location>
</feature>
<reference evidence="15" key="2">
    <citation type="submission" date="2025-08" db="UniProtKB">
        <authorList>
            <consortium name="Ensembl"/>
        </authorList>
    </citation>
    <scope>IDENTIFICATION</scope>
</reference>
<evidence type="ECO:0000256" key="9">
    <source>
        <dbReference type="ARBA" id="ARBA00023329"/>
    </source>
</evidence>
<reference evidence="15" key="1">
    <citation type="submission" date="2021-04" db="EMBL/GenBank/DDBJ databases">
        <authorList>
            <consortium name="Wellcome Sanger Institute Data Sharing"/>
        </authorList>
    </citation>
    <scope>NUCLEOTIDE SEQUENCE [LARGE SCALE GENOMIC DNA]</scope>
</reference>
<dbReference type="GO" id="GO:0005794">
    <property type="term" value="C:Golgi apparatus"/>
    <property type="evidence" value="ECO:0007669"/>
    <property type="project" value="UniProtKB-SubCell"/>
</dbReference>
<dbReference type="InterPro" id="IPR015151">
    <property type="entry name" value="B-adaptin_app_sub_C"/>
</dbReference>
<dbReference type="InterPro" id="IPR026740">
    <property type="entry name" value="AP3_beta"/>
</dbReference>
<dbReference type="GO" id="GO:0016192">
    <property type="term" value="P:vesicle-mediated transport"/>
    <property type="evidence" value="ECO:0007669"/>
    <property type="project" value="InterPro"/>
</dbReference>
<dbReference type="Pfam" id="PF14796">
    <property type="entry name" value="AP3B1_C"/>
    <property type="match status" value="1"/>
</dbReference>
<dbReference type="PANTHER" id="PTHR11134">
    <property type="entry name" value="ADAPTOR COMPLEX SUBUNIT BETA FAMILY MEMBER"/>
    <property type="match status" value="1"/>
</dbReference>
<keyword evidence="6 11" id="KW-0653">Protein transport</keyword>
<dbReference type="InterPro" id="IPR011989">
    <property type="entry name" value="ARM-like"/>
</dbReference>
<dbReference type="InterPro" id="IPR016024">
    <property type="entry name" value="ARM-type_fold"/>
</dbReference>
<evidence type="ECO:0000256" key="6">
    <source>
        <dbReference type="ARBA" id="ARBA00022927"/>
    </source>
</evidence>
<dbReference type="SUPFAM" id="SSF48371">
    <property type="entry name" value="ARM repeat"/>
    <property type="match status" value="1"/>
</dbReference>
<evidence type="ECO:0000256" key="7">
    <source>
        <dbReference type="ARBA" id="ARBA00023034"/>
    </source>
</evidence>
<reference evidence="15" key="3">
    <citation type="submission" date="2025-09" db="UniProtKB">
        <authorList>
            <consortium name="Ensembl"/>
        </authorList>
    </citation>
    <scope>IDENTIFICATION</scope>
</reference>
<dbReference type="GeneTree" id="ENSGT00940000157603"/>
<evidence type="ECO:0000256" key="2">
    <source>
        <dbReference type="ARBA" id="ARBA00004555"/>
    </source>
</evidence>
<evidence type="ECO:0000256" key="4">
    <source>
        <dbReference type="ARBA" id="ARBA00022448"/>
    </source>
</evidence>
<proteinExistence type="inferred from homology"/>
<dbReference type="GO" id="GO:0030665">
    <property type="term" value="C:clathrin-coated vesicle membrane"/>
    <property type="evidence" value="ECO:0007669"/>
    <property type="project" value="UniProtKB-SubCell"/>
</dbReference>
<dbReference type="Ensembl" id="ENSATET00000060081.2">
    <property type="protein sequence ID" value="ENSATEP00000060611.1"/>
    <property type="gene ID" value="ENSATEG00000008505.3"/>
</dbReference>
<dbReference type="AlphaFoldDB" id="A0A7N6BCH8"/>
<dbReference type="SMART" id="SM01355">
    <property type="entry name" value="AP3B1_C"/>
    <property type="match status" value="1"/>
</dbReference>
<dbReference type="InterPro" id="IPR056314">
    <property type="entry name" value="AP3B1/2_C"/>
</dbReference>
<feature type="domain" description="Beta-adaptin appendage C-terminal subdomain" evidence="13">
    <location>
        <begin position="811"/>
        <end position="920"/>
    </location>
</feature>
<protein>
    <recommendedName>
        <fullName evidence="11">AP-3 complex subunit beta</fullName>
    </recommendedName>
</protein>
<comment type="similarity">
    <text evidence="3 11">Belongs to the adaptor complexes large subunit family.</text>
</comment>
<feature type="compositionally biased region" description="Low complexity" evidence="12">
    <location>
        <begin position="673"/>
        <end position="687"/>
    </location>
</feature>
<keyword evidence="5" id="KW-0597">Phosphoprotein</keyword>
<dbReference type="GO" id="GO:0030123">
    <property type="term" value="C:AP-3 adaptor complex"/>
    <property type="evidence" value="ECO:0007669"/>
    <property type="project" value="UniProtKB-UniRule"/>
</dbReference>
<keyword evidence="4 11" id="KW-0813">Transport</keyword>
<dbReference type="GO" id="GO:0030131">
    <property type="term" value="C:clathrin adaptor complex"/>
    <property type="evidence" value="ECO:0007669"/>
    <property type="project" value="InterPro"/>
</dbReference>
<dbReference type="PIRSF" id="PIRSF037096">
    <property type="entry name" value="AP3_complex_beta"/>
    <property type="match status" value="1"/>
</dbReference>
<comment type="subcellular location">
    <subcellularLocation>
        <location evidence="1">Cytoplasmic vesicle</location>
        <location evidence="1">Clathrin-coated vesicle membrane</location>
        <topology evidence="1">Peripheral membrane protein</topology>
        <orientation evidence="1">Cytoplasmic side</orientation>
    </subcellularLocation>
    <subcellularLocation>
        <location evidence="2">Golgi apparatus</location>
    </subcellularLocation>
</comment>
<accession>A0A7N6BCH8</accession>
<comment type="function">
    <text evidence="10">Subunit of non-clathrin- and clathrin-associated adaptor protein complex 3 (AP-3) that plays a role in protein sorting in the late-Golgi/trans-Golgi network (TGN) and/or endosomes. The AP complexes mediate both the recruitment of clathrin to membranes and the recognition of sorting signals within the cytosolic tails of transmembrane cargo molecules. AP-3 appears to be involved in the sorting of a subset of transmembrane proteins targeted to lysosomes and lysosome-related organelles. In concert with the BLOC-1 complex, AP-3 is required to target cargos into vesicles assembled at cell bodies for delivery into neurites and nerve terminals.</text>
</comment>
<name>A0A7N6BCH8_ANATE</name>
<organism evidence="15 16">
    <name type="scientific">Anabas testudineus</name>
    <name type="common">Climbing perch</name>
    <name type="synonym">Anthias testudineus</name>
    <dbReference type="NCBI Taxonomy" id="64144"/>
    <lineage>
        <taxon>Eukaryota</taxon>
        <taxon>Metazoa</taxon>
        <taxon>Chordata</taxon>
        <taxon>Craniata</taxon>
        <taxon>Vertebrata</taxon>
        <taxon>Euteleostomi</taxon>
        <taxon>Actinopterygii</taxon>
        <taxon>Neopterygii</taxon>
        <taxon>Teleostei</taxon>
        <taxon>Neoteleostei</taxon>
        <taxon>Acanthomorphata</taxon>
        <taxon>Anabantaria</taxon>
        <taxon>Anabantiformes</taxon>
        <taxon>Anabantoidei</taxon>
        <taxon>Anabantidae</taxon>
        <taxon>Anabas</taxon>
    </lineage>
</organism>
<keyword evidence="9" id="KW-0968">Cytoplasmic vesicle</keyword>
<keyword evidence="16" id="KW-1185">Reference proteome</keyword>
<dbReference type="InterPro" id="IPR026739">
    <property type="entry name" value="AP_beta"/>
</dbReference>
<keyword evidence="7" id="KW-0333">Golgi apparatus</keyword>
<dbReference type="InterPro" id="IPR002553">
    <property type="entry name" value="Clathrin/coatomer_adapt-like_N"/>
</dbReference>
<feature type="compositionally biased region" description="Acidic residues" evidence="12">
    <location>
        <begin position="658"/>
        <end position="672"/>
    </location>
</feature>
<evidence type="ECO:0000256" key="11">
    <source>
        <dbReference type="PIRNR" id="PIRNR037096"/>
    </source>
</evidence>
<evidence type="ECO:0000256" key="12">
    <source>
        <dbReference type="SAM" id="MobiDB-lite"/>
    </source>
</evidence>
<dbReference type="Proteomes" id="UP000265040">
    <property type="component" value="Chromosome 12"/>
</dbReference>
<evidence type="ECO:0000259" key="13">
    <source>
        <dbReference type="SMART" id="SM01020"/>
    </source>
</evidence>
<dbReference type="InterPro" id="IPR029390">
    <property type="entry name" value="AP3B_C"/>
</dbReference>
<evidence type="ECO:0000256" key="1">
    <source>
        <dbReference type="ARBA" id="ARBA00004145"/>
    </source>
</evidence>
<evidence type="ECO:0000256" key="5">
    <source>
        <dbReference type="ARBA" id="ARBA00022553"/>
    </source>
</evidence>
<feature type="domain" description="AP-3 complex subunit beta C-terminal" evidence="14">
    <location>
        <begin position="662"/>
        <end position="787"/>
    </location>
</feature>
<dbReference type="SMART" id="SM01020">
    <property type="entry name" value="B2-adapt-app_C"/>
    <property type="match status" value="1"/>
</dbReference>
<sequence>SQCLSLVWNKQPAVSFDNDAVCVNEDLKEMLESNKESLKLEAMKRIVGLIAKGKNASELFPAVVKNVASKNIELKKLVYVYLVRYAEEQQDLALLSISTFQRALKDPNQFIRASALRVLSSIRVPIIVPIMMLAIKEAAADLSPYVRKTAAHAIQKLFSLDPDQKEQLIEVIEKLLKDKSTLVAGSVVMAFEEVCPDRIDLIHKNYRKLCNLLVDVEEWGQVVIISMLTRYARTQFISPWQEDAMFDENNEKAFYDSDSEEKQGHMESKPYIMDPDHRLLLRNTKPLLQSRNTAVVMSVAQLYWHLAPKHEVSIVTKSLVRLLRSHREVQYVVLQNIATMSIQRKGMFEPFMKSFYVRSTDATHIKTLKLEILTNLANEANISTILREFQTYVKSQDKAFAAATIQAIGRCATNISEVTDTCLNGLVLLLSNRDETVVAESVVVIKKLLQTQPSEHSEIIKHMAKIFDNITVAMARASILWLMGEYCERVPKIAPDVLRKMAKTFTAEEDIVKLQIVNLAAKLYLTNSKQTKLLTQYILNLGKYDQNYDIRDRTRFIRQLIVPSEKSGSLNKYARRILLASKPAPVLESAFKDRDRYQLGTLSHSLNTKVGGYQELSDWPVVAPDPCVRNVEVVEPVKEWVPSVGKAKQPKSEKFYSDDEDEKEEDASDSGSEDSSSSSSSSSSGEGLYVTTPSFGPVKTYELLHHMTGKGLSAKYHFPRQPCLYQPSMVAVQVTLTNSSDHSLEEIHIGGRNPASLNIHCFNTIELLEPEASVTVSMGIDFSDSTQAANFQLCTKEDQFNVSIQPAVGELLMPSTMTEPDFCKEQSKLLGMNETSATITMATANTSSQTIRKQVLSVANVGVVSSSQNDFHRFAGRTVSSGALVLVSLELKDSTALLTINTEKSVVASMLLRDLKQALTQA</sequence>
<evidence type="ECO:0000256" key="8">
    <source>
        <dbReference type="ARBA" id="ARBA00023136"/>
    </source>
</evidence>
<evidence type="ECO:0000259" key="14">
    <source>
        <dbReference type="SMART" id="SM01355"/>
    </source>
</evidence>
<dbReference type="GO" id="GO:0006886">
    <property type="term" value="P:intracellular protein transport"/>
    <property type="evidence" value="ECO:0007669"/>
    <property type="project" value="InterPro"/>
</dbReference>